<gene>
    <name evidence="3" type="ORF">SAMN05428963_109157</name>
</gene>
<dbReference type="EMBL" id="FUXL01000009">
    <property type="protein sequence ID" value="SKA24933.1"/>
    <property type="molecule type" value="Genomic_DNA"/>
</dbReference>
<protein>
    <submittedName>
        <fullName evidence="3">Glycogen debranching enzyme (Alpha-1,6-glucosidase)</fullName>
    </submittedName>
</protein>
<evidence type="ECO:0000259" key="2">
    <source>
        <dbReference type="Pfam" id="PF22422"/>
    </source>
</evidence>
<dbReference type="Pfam" id="PF14742">
    <property type="entry name" value="GDE_N_bis"/>
    <property type="match status" value="1"/>
</dbReference>
<dbReference type="InterPro" id="IPR012341">
    <property type="entry name" value="6hp_glycosidase-like_sf"/>
</dbReference>
<evidence type="ECO:0000313" key="4">
    <source>
        <dbReference type="Proteomes" id="UP000190135"/>
    </source>
</evidence>
<dbReference type="SUPFAM" id="SSF48208">
    <property type="entry name" value="Six-hairpin glycosidases"/>
    <property type="match status" value="1"/>
</dbReference>
<dbReference type="AlphaFoldDB" id="A0A1T4S9L1"/>
<feature type="domain" description="Mannosylglycerate hydrolase MGH1-like glycoside hydrolase" evidence="2">
    <location>
        <begin position="320"/>
        <end position="623"/>
    </location>
</feature>
<sequence>MQWIDAERVSEMQEAGSSVGTAPLAQFFIPASSSLEERRPRTLKHGDTFAVFDHNGDALSGPGSPEGIFHNDTRYLSHLYLTIEGGRPILLSSTLRDDNAVLTCDLTNPDLHDETGHVRLGHDLVHIRRSRFLWESACFERLALRSFHSEVCRIKLRIDFAADFADLFEVRGTKRARRGTDHPADLVQDGVTLSYTGLDGRTRETRLRFDPAPAVLEADHAVFELELRPRETRTIFLAIRCGDDEGDQPVRRAFFKALRDARRALRGSSSRATAIVTSNEMFNESVRRSVSDLYMLMTDTPEGPYPYAGIPWFSTVFGRDALITAMETLWLDPAIARGVLGHLAAEQAKAFDAAADAEPGKILHEVRKGEMAELGEVPFRRYYGSIDSTPLFVMLAGAYLERTGDLDTVRRLWPNIEAALAWITEYGDRDGDGFVEYGRHTAEGLANQGWKDSHDSVFHADGTLARGPIALAEVQAYVYGAWQAAAAIARPLGRDAQAVDYEKRATLLRRQFDQAFFDEALDTYVLALDGDKRACRVRSSNAGHALFTGIAMPERAGTVVRTLMNRSSFSGWGVRTLAAGQERYNPMSYHNGSVWPHDNALIAAGFSRYGYSAEAARIFEGLFSASTYLDLRRLPELFCGFPRQRSRGPVFYPVACAPQAWAAATPLSLVQSSLGLGFDPAASQITFNRPALPDFMDEIVLHRLSVNGGSVDVAVRRAGSEVAINVMERRGDVHVMTLS</sequence>
<name>A0A1T4S9L1_9HYPH</name>
<reference evidence="3 4" key="1">
    <citation type="submission" date="2017-02" db="EMBL/GenBank/DDBJ databases">
        <authorList>
            <person name="Peterson S.W."/>
        </authorList>
    </citation>
    <scope>NUCLEOTIDE SEQUENCE [LARGE SCALE GENOMIC DNA]</scope>
    <source>
        <strain evidence="3 4">USBA 369</strain>
    </source>
</reference>
<dbReference type="Pfam" id="PF22422">
    <property type="entry name" value="MGH1-like_GH"/>
    <property type="match status" value="1"/>
</dbReference>
<dbReference type="InterPro" id="IPR032856">
    <property type="entry name" value="GDE_N_bis"/>
</dbReference>
<feature type="domain" description="Putative glycogen debranching enzyme N-terminal" evidence="1">
    <location>
        <begin position="43"/>
        <end position="237"/>
    </location>
</feature>
<evidence type="ECO:0000259" key="1">
    <source>
        <dbReference type="Pfam" id="PF14742"/>
    </source>
</evidence>
<dbReference type="Gene3D" id="1.50.10.10">
    <property type="match status" value="1"/>
</dbReference>
<dbReference type="InterPro" id="IPR008928">
    <property type="entry name" value="6-hairpin_glycosidase_sf"/>
</dbReference>
<dbReference type="STRING" id="1365950.SAMN05428963_109157"/>
<organism evidence="3 4">
    <name type="scientific">Consotaella salsifontis</name>
    <dbReference type="NCBI Taxonomy" id="1365950"/>
    <lineage>
        <taxon>Bacteria</taxon>
        <taxon>Pseudomonadati</taxon>
        <taxon>Pseudomonadota</taxon>
        <taxon>Alphaproteobacteria</taxon>
        <taxon>Hyphomicrobiales</taxon>
        <taxon>Aurantimonadaceae</taxon>
        <taxon>Consotaella</taxon>
    </lineage>
</organism>
<evidence type="ECO:0000313" key="3">
    <source>
        <dbReference type="EMBL" id="SKA24933.1"/>
    </source>
</evidence>
<dbReference type="RefSeq" id="WP_078709087.1">
    <property type="nucleotide sequence ID" value="NZ_FUXL01000009.1"/>
</dbReference>
<dbReference type="Proteomes" id="UP000190135">
    <property type="component" value="Unassembled WGS sequence"/>
</dbReference>
<accession>A0A1T4S9L1</accession>
<dbReference type="GO" id="GO:0005975">
    <property type="term" value="P:carbohydrate metabolic process"/>
    <property type="evidence" value="ECO:0007669"/>
    <property type="project" value="InterPro"/>
</dbReference>
<proteinExistence type="predicted"/>
<keyword evidence="4" id="KW-1185">Reference proteome</keyword>
<dbReference type="InterPro" id="IPR054491">
    <property type="entry name" value="MGH1-like_GH"/>
</dbReference>